<dbReference type="InterPro" id="IPR029056">
    <property type="entry name" value="Ribokinase-like"/>
</dbReference>
<dbReference type="InterPro" id="IPR000631">
    <property type="entry name" value="CARKD"/>
</dbReference>
<dbReference type="PANTHER" id="PTHR12592:SF0">
    <property type="entry name" value="ATP-DEPENDENT (S)-NAD(P)H-HYDRATE DEHYDRATASE"/>
    <property type="match status" value="1"/>
</dbReference>
<dbReference type="Proteomes" id="UP000831156">
    <property type="component" value="Chromosome 11"/>
</dbReference>
<protein>
    <recommendedName>
        <fullName evidence="6">ATP-dependent (S)-NAD(P)H-hydrate dehydratase</fullName>
        <ecNumber evidence="6">4.2.1.93</ecNumber>
    </recommendedName>
    <alternativeName>
        <fullName evidence="6">ATP-dependent NAD(P)HX dehydratase</fullName>
    </alternativeName>
</protein>
<dbReference type="GO" id="GO:0016301">
    <property type="term" value="F:kinase activity"/>
    <property type="evidence" value="ECO:0007669"/>
    <property type="project" value="UniProtKB-KW"/>
</dbReference>
<feature type="domain" description="YjeF C-terminal" evidence="7">
    <location>
        <begin position="26"/>
        <end position="372"/>
    </location>
</feature>
<dbReference type="PROSITE" id="PS51383">
    <property type="entry name" value="YJEF_C_3"/>
    <property type="match status" value="1"/>
</dbReference>
<dbReference type="EMBL" id="LT969434">
    <property type="protein sequence ID" value="SOV16049.1"/>
    <property type="molecule type" value="Genomic_DNA"/>
</dbReference>
<keyword evidence="4 6" id="KW-0520">NAD</keyword>
<feature type="binding site" evidence="6">
    <location>
        <begin position="193"/>
        <end position="199"/>
    </location>
    <ligand>
        <name>(6S)-NADPHX</name>
        <dbReference type="ChEBI" id="CHEBI:64076"/>
    </ligand>
</feature>
<evidence type="ECO:0000256" key="6">
    <source>
        <dbReference type="HAMAP-Rule" id="MF_03157"/>
    </source>
</evidence>
<dbReference type="Pfam" id="PF01256">
    <property type="entry name" value="Carb_kinase"/>
    <property type="match status" value="1"/>
</dbReference>
<evidence type="ECO:0000259" key="7">
    <source>
        <dbReference type="PROSITE" id="PS51383"/>
    </source>
</evidence>
<comment type="catalytic activity">
    <reaction evidence="6">
        <text>(6S)-NADHX + ATP = ADP + phosphate + NADH + H(+)</text>
        <dbReference type="Rhea" id="RHEA:19017"/>
        <dbReference type="ChEBI" id="CHEBI:15378"/>
        <dbReference type="ChEBI" id="CHEBI:30616"/>
        <dbReference type="ChEBI" id="CHEBI:43474"/>
        <dbReference type="ChEBI" id="CHEBI:57945"/>
        <dbReference type="ChEBI" id="CHEBI:64074"/>
        <dbReference type="ChEBI" id="CHEBI:456216"/>
        <dbReference type="EC" id="4.2.1.93"/>
    </reaction>
</comment>
<keyword evidence="9" id="KW-1185">Reference proteome</keyword>
<sequence>MDELDPSFEGSYTHEDLKKRLLNNDLYAMKDVVIPLLCKSDYKGCSGKICVIGGSEVYSGAVYLSSMSTMKVGADLCFVITVPENSYPLKSYSCELIVYPYLYNKKSDIKNIENSPLNKCIKYLSDRIDTCVVGPGLGDIDEVTEECLIYIFENFIERNIFLILDADIIQFILSNIKIFNLIKNYKNCLLTPNINELRKMLIHLNDNILNLDIKNIDFKQLSVSNIIEYVHVLKNVLNGPKILIKGFYDVYISDHFFFVFFMKKQCLKRSGGFGDILTGILAVFLCWASKIINQGKQLKDIISTKDTLISHPFKDTIYTNTHIENDELLQTIAIFNSSYFLKYVCKKCFLKNHRGLLASDVVNSIPLNFYRVYMTGKKKIKKKKKLKN</sequence>
<keyword evidence="2 6" id="KW-0067">ATP-binding</keyword>
<comment type="similarity">
    <text evidence="6">Belongs to the NnrD/CARKD family.</text>
</comment>
<dbReference type="HAMAP" id="MF_01965">
    <property type="entry name" value="NADHX_dehydratase"/>
    <property type="match status" value="1"/>
</dbReference>
<evidence type="ECO:0000256" key="2">
    <source>
        <dbReference type="ARBA" id="ARBA00022840"/>
    </source>
</evidence>
<keyword evidence="8" id="KW-0808">Transferase</keyword>
<dbReference type="CDD" id="cd01171">
    <property type="entry name" value="YXKO-related"/>
    <property type="match status" value="1"/>
</dbReference>
<evidence type="ECO:0000256" key="1">
    <source>
        <dbReference type="ARBA" id="ARBA00022741"/>
    </source>
</evidence>
<evidence type="ECO:0000313" key="9">
    <source>
        <dbReference type="Proteomes" id="UP000831156"/>
    </source>
</evidence>
<dbReference type="SUPFAM" id="SSF53613">
    <property type="entry name" value="Ribokinase-like"/>
    <property type="match status" value="1"/>
</dbReference>
<evidence type="ECO:0000313" key="8">
    <source>
        <dbReference type="EMBL" id="SOV16049.1"/>
    </source>
</evidence>
<feature type="binding site" evidence="6">
    <location>
        <position position="275"/>
    </location>
    <ligand>
        <name>(6S)-NADPHX</name>
        <dbReference type="ChEBI" id="CHEBI:64076"/>
    </ligand>
</feature>
<keyword evidence="3" id="KW-0521">NADP</keyword>
<comment type="cofactor">
    <cofactor evidence="6">
        <name>Mg(2+)</name>
        <dbReference type="ChEBI" id="CHEBI:18420"/>
    </cofactor>
</comment>
<organism evidence="8 9">
    <name type="scientific">Plasmodium gaboni</name>
    <dbReference type="NCBI Taxonomy" id="647221"/>
    <lineage>
        <taxon>Eukaryota</taxon>
        <taxon>Sar</taxon>
        <taxon>Alveolata</taxon>
        <taxon>Apicomplexa</taxon>
        <taxon>Aconoidasida</taxon>
        <taxon>Haemosporida</taxon>
        <taxon>Plasmodiidae</taxon>
        <taxon>Plasmodium</taxon>
        <taxon>Plasmodium (Laverania)</taxon>
    </lineage>
</organism>
<evidence type="ECO:0000256" key="5">
    <source>
        <dbReference type="ARBA" id="ARBA00023239"/>
    </source>
</evidence>
<dbReference type="EC" id="4.2.1.93" evidence="6"/>
<keyword evidence="5 6" id="KW-0456">Lyase</keyword>
<feature type="binding site" evidence="6">
    <location>
        <begin position="245"/>
        <end position="249"/>
    </location>
    <ligand>
        <name>ATP</name>
        <dbReference type="ChEBI" id="CHEBI:30616"/>
    </ligand>
</feature>
<keyword evidence="8" id="KW-0418">Kinase</keyword>
<dbReference type="Gene3D" id="3.40.1190.20">
    <property type="match status" value="1"/>
</dbReference>
<evidence type="ECO:0000256" key="4">
    <source>
        <dbReference type="ARBA" id="ARBA00023027"/>
    </source>
</evidence>
<comment type="catalytic activity">
    <reaction evidence="6">
        <text>(6S)-NADPHX + ATP = ADP + phosphate + NADPH + H(+)</text>
        <dbReference type="Rhea" id="RHEA:32231"/>
        <dbReference type="ChEBI" id="CHEBI:15378"/>
        <dbReference type="ChEBI" id="CHEBI:30616"/>
        <dbReference type="ChEBI" id="CHEBI:43474"/>
        <dbReference type="ChEBI" id="CHEBI:57783"/>
        <dbReference type="ChEBI" id="CHEBI:64076"/>
        <dbReference type="ChEBI" id="CHEBI:456216"/>
        <dbReference type="EC" id="4.2.1.93"/>
    </reaction>
</comment>
<dbReference type="PANTHER" id="PTHR12592">
    <property type="entry name" value="ATP-DEPENDENT (S)-NAD(P)H-HYDRATE DEHYDRATASE FAMILY MEMBER"/>
    <property type="match status" value="1"/>
</dbReference>
<comment type="function">
    <text evidence="6">Catalyzes the dehydration of the S-form of NAD(P)HX at the expense of ATP, which is converted to ADP. Together with NAD(P)HX epimerase, which catalyzes the epimerization of the S- and R-forms, the enzyme allows the repair of both epimers of NAD(P)HX, a damaged form of NAD(P)H that is a result of enzymatic or heat-dependent hydration.</text>
</comment>
<accession>A0ABY1UQP5</accession>
<feature type="binding site" evidence="6">
    <location>
        <position position="136"/>
    </location>
    <ligand>
        <name>(6S)-NADPHX</name>
        <dbReference type="ChEBI" id="CHEBI:64076"/>
    </ligand>
</feature>
<gene>
    <name evidence="8" type="ORF">PGABG01_1141800</name>
</gene>
<name>A0ABY1UQP5_9APIC</name>
<keyword evidence="6" id="KW-0597">Phosphoprotein</keyword>
<evidence type="ECO:0000256" key="3">
    <source>
        <dbReference type="ARBA" id="ARBA00022857"/>
    </source>
</evidence>
<proteinExistence type="inferred from homology"/>
<keyword evidence="1 6" id="KW-0547">Nucleotide-binding</keyword>
<reference evidence="8" key="1">
    <citation type="submission" date="2016-09" db="EMBL/GenBank/DDBJ databases">
        <authorList>
            <consortium name="Pathogen Informatics"/>
            <person name="Sun Q."/>
            <person name="Inoue M."/>
        </authorList>
    </citation>
    <scope>NUCLEOTIDE SEQUENCE</scope>
</reference>
<feature type="binding site" evidence="6">
    <location>
        <begin position="265"/>
        <end position="274"/>
    </location>
    <ligand>
        <name>ATP</name>
        <dbReference type="ChEBI" id="CHEBI:30616"/>
    </ligand>
</feature>